<protein>
    <recommendedName>
        <fullName evidence="8">Molybdenum cofactor guanylyltransferase</fullName>
        <shortName evidence="8">MoCo guanylyltransferase</shortName>
        <ecNumber evidence="8">2.7.7.77</ecNumber>
    </recommendedName>
    <alternativeName>
        <fullName evidence="8">GTP:molybdopterin guanylyltransferase</fullName>
    </alternativeName>
    <alternativeName>
        <fullName evidence="8">Mo-MPT guanylyltransferase</fullName>
    </alternativeName>
    <alternativeName>
        <fullName evidence="8">Molybdopterin guanylyltransferase</fullName>
    </alternativeName>
    <alternativeName>
        <fullName evidence="8">Molybdopterin-guanine dinucleotide synthase</fullName>
        <shortName evidence="8">MGD synthase</shortName>
    </alternativeName>
</protein>
<dbReference type="InterPro" id="IPR029044">
    <property type="entry name" value="Nucleotide-diphossugar_trans"/>
</dbReference>
<evidence type="ECO:0000256" key="6">
    <source>
        <dbReference type="ARBA" id="ARBA00023134"/>
    </source>
</evidence>
<comment type="subunit">
    <text evidence="8">Monomer.</text>
</comment>
<comment type="subcellular location">
    <subcellularLocation>
        <location evidence="8">Cytoplasm</location>
    </subcellularLocation>
</comment>
<dbReference type="SUPFAM" id="SSF53448">
    <property type="entry name" value="Nucleotide-diphospho-sugar transferases"/>
    <property type="match status" value="1"/>
</dbReference>
<dbReference type="InterPro" id="IPR025877">
    <property type="entry name" value="MobA-like_NTP_Trfase"/>
</dbReference>
<dbReference type="InterPro" id="IPR013482">
    <property type="entry name" value="Molybde_CF_guanTrfase"/>
</dbReference>
<evidence type="ECO:0000256" key="2">
    <source>
        <dbReference type="ARBA" id="ARBA00022679"/>
    </source>
</evidence>
<evidence type="ECO:0000313" key="10">
    <source>
        <dbReference type="EMBL" id="OIR24012.1"/>
    </source>
</evidence>
<evidence type="ECO:0000256" key="4">
    <source>
        <dbReference type="ARBA" id="ARBA00022741"/>
    </source>
</evidence>
<name>A0A1J5TV23_9GAMM</name>
<dbReference type="PANTHER" id="PTHR19136">
    <property type="entry name" value="MOLYBDENUM COFACTOR GUANYLYLTRANSFERASE"/>
    <property type="match status" value="1"/>
</dbReference>
<comment type="similarity">
    <text evidence="8">Belongs to the MobA family.</text>
</comment>
<dbReference type="Proteomes" id="UP000182798">
    <property type="component" value="Unassembled WGS sequence"/>
</dbReference>
<dbReference type="NCBIfam" id="TIGR02665">
    <property type="entry name" value="molyb_mobA"/>
    <property type="match status" value="1"/>
</dbReference>
<dbReference type="RefSeq" id="WP_071565084.1">
    <property type="nucleotide sequence ID" value="NZ_FQNS01000069.1"/>
</dbReference>
<keyword evidence="7 8" id="KW-0501">Molybdenum cofactor biosynthesis</keyword>
<keyword evidence="2 8" id="KW-0808">Transferase</keyword>
<organism evidence="10 11">
    <name type="scientific">Bathymodiolus thermophilus thioautotrophic gill symbiont</name>
    <dbReference type="NCBI Taxonomy" id="2360"/>
    <lineage>
        <taxon>Bacteria</taxon>
        <taxon>Pseudomonadati</taxon>
        <taxon>Pseudomonadota</taxon>
        <taxon>Gammaproteobacteria</taxon>
        <taxon>sulfur-oxidizing symbionts</taxon>
    </lineage>
</organism>
<dbReference type="Pfam" id="PF12804">
    <property type="entry name" value="NTP_transf_3"/>
    <property type="match status" value="1"/>
</dbReference>
<feature type="binding site" evidence="8">
    <location>
        <position position="100"/>
    </location>
    <ligand>
        <name>Mg(2+)</name>
        <dbReference type="ChEBI" id="CHEBI:18420"/>
    </ligand>
</feature>
<dbReference type="GO" id="GO:0046872">
    <property type="term" value="F:metal ion binding"/>
    <property type="evidence" value="ECO:0007669"/>
    <property type="project" value="UniProtKB-KW"/>
</dbReference>
<reference evidence="11" key="1">
    <citation type="submission" date="2016-09" db="EMBL/GenBank/DDBJ databases">
        <title>Genome Sequence of Bathymodiolus thermophilus sulfur-oxidizing gill endosymbiont.</title>
        <authorList>
            <person name="Ponnudurai R."/>
            <person name="Kleiner M."/>
            <person name="Sayavedra L."/>
            <person name="Thuermer A."/>
            <person name="Felbeck H."/>
            <person name="Schlueter R."/>
            <person name="Schweder T."/>
            <person name="Markert S."/>
        </authorList>
    </citation>
    <scope>NUCLEOTIDE SEQUENCE [LARGE SCALE GENOMIC DNA]</scope>
    <source>
        <strain evidence="11">BAT/CrabSpa'14</strain>
    </source>
</reference>
<dbReference type="Gene3D" id="3.90.550.10">
    <property type="entry name" value="Spore Coat Polysaccharide Biosynthesis Protein SpsA, Chain A"/>
    <property type="match status" value="1"/>
</dbReference>
<keyword evidence="6 8" id="KW-0342">GTP-binding</keyword>
<evidence type="ECO:0000256" key="7">
    <source>
        <dbReference type="ARBA" id="ARBA00023150"/>
    </source>
</evidence>
<sequence length="198" mass="21895">MIDKSNLTAVILAGGRSSRMNGEDKGLILLNGKPMIAYVATVVKEKAGHLFISANRNIEQYQEYGKVITDALDDFQGPLAGILQALQSANTDYLLIFPCDAPLLNKVAVDQLLNSMRQDMDIGVADDGIRMHPTMMIVKTKLAQNLVDFLASGQRKLGLWVEQNNFLKIDLSAYPEIFTNLNTPEDFNKCLTPNTSFD</sequence>
<dbReference type="GO" id="GO:0005737">
    <property type="term" value="C:cytoplasm"/>
    <property type="evidence" value="ECO:0007669"/>
    <property type="project" value="UniProtKB-SubCell"/>
</dbReference>
<feature type="domain" description="MobA-like NTP transferase" evidence="9">
    <location>
        <begin position="9"/>
        <end position="156"/>
    </location>
</feature>
<evidence type="ECO:0000256" key="5">
    <source>
        <dbReference type="ARBA" id="ARBA00022842"/>
    </source>
</evidence>
<accession>A0A1J5TV23</accession>
<proteinExistence type="inferred from homology"/>
<gene>
    <name evidence="8" type="primary">mobA</name>
    <name evidence="10" type="ORF">BGC33_09015</name>
</gene>
<dbReference type="PANTHER" id="PTHR19136:SF81">
    <property type="entry name" value="MOLYBDENUM COFACTOR GUANYLYLTRANSFERASE"/>
    <property type="match status" value="1"/>
</dbReference>
<keyword evidence="10" id="KW-0548">Nucleotidyltransferase</keyword>
<comment type="cofactor">
    <cofactor evidence="8">
        <name>Mg(2+)</name>
        <dbReference type="ChEBI" id="CHEBI:18420"/>
    </cofactor>
</comment>
<dbReference type="CDD" id="cd02503">
    <property type="entry name" value="MobA"/>
    <property type="match status" value="1"/>
</dbReference>
<evidence type="ECO:0000256" key="1">
    <source>
        <dbReference type="ARBA" id="ARBA00022490"/>
    </source>
</evidence>
<keyword evidence="3 8" id="KW-0479">Metal-binding</keyword>
<evidence type="ECO:0000313" key="11">
    <source>
        <dbReference type="Proteomes" id="UP000182798"/>
    </source>
</evidence>
<comment type="caution">
    <text evidence="8">Lacks conserved residue(s) required for the propagation of feature annotation.</text>
</comment>
<dbReference type="EMBL" id="MIQH01000917">
    <property type="protein sequence ID" value="OIR24012.1"/>
    <property type="molecule type" value="Genomic_DNA"/>
</dbReference>
<evidence type="ECO:0000256" key="3">
    <source>
        <dbReference type="ARBA" id="ARBA00022723"/>
    </source>
</evidence>
<feature type="binding site" evidence="8">
    <location>
        <position position="25"/>
    </location>
    <ligand>
        <name>GTP</name>
        <dbReference type="ChEBI" id="CHEBI:37565"/>
    </ligand>
</feature>
<keyword evidence="5 8" id="KW-0460">Magnesium</keyword>
<keyword evidence="4 8" id="KW-0547">Nucleotide-binding</keyword>
<feature type="binding site" evidence="8">
    <location>
        <position position="100"/>
    </location>
    <ligand>
        <name>GTP</name>
        <dbReference type="ChEBI" id="CHEBI:37565"/>
    </ligand>
</feature>
<dbReference type="GO" id="GO:0005525">
    <property type="term" value="F:GTP binding"/>
    <property type="evidence" value="ECO:0007669"/>
    <property type="project" value="UniProtKB-UniRule"/>
</dbReference>
<keyword evidence="1 8" id="KW-0963">Cytoplasm</keyword>
<dbReference type="AlphaFoldDB" id="A0A1J5TV23"/>
<comment type="caution">
    <text evidence="10">The sequence shown here is derived from an EMBL/GenBank/DDBJ whole genome shotgun (WGS) entry which is preliminary data.</text>
</comment>
<dbReference type="EC" id="2.7.7.77" evidence="8"/>
<comment type="domain">
    <text evidence="8">The N-terminal domain determines nucleotide recognition and specific binding, while the C-terminal domain determines the specific binding to the target protein.</text>
</comment>
<dbReference type="OrthoDB" id="9788394at2"/>
<evidence type="ECO:0000259" key="9">
    <source>
        <dbReference type="Pfam" id="PF12804"/>
    </source>
</evidence>
<comment type="function">
    <text evidence="8">Transfers a GMP moiety from GTP to Mo-molybdopterin (Mo-MPT) cofactor (Moco or molybdenum cofactor) to form Mo-molybdopterin guanine dinucleotide (Mo-MGD) cofactor.</text>
</comment>
<dbReference type="GO" id="GO:0061603">
    <property type="term" value="F:molybdenum cofactor guanylyltransferase activity"/>
    <property type="evidence" value="ECO:0007669"/>
    <property type="project" value="UniProtKB-EC"/>
</dbReference>
<feature type="binding site" evidence="8">
    <location>
        <begin position="12"/>
        <end position="14"/>
    </location>
    <ligand>
        <name>GTP</name>
        <dbReference type="ChEBI" id="CHEBI:37565"/>
    </ligand>
</feature>
<feature type="binding site" evidence="8">
    <location>
        <position position="70"/>
    </location>
    <ligand>
        <name>GTP</name>
        <dbReference type="ChEBI" id="CHEBI:37565"/>
    </ligand>
</feature>
<dbReference type="GO" id="GO:1902758">
    <property type="term" value="P:bis(molybdopterin guanine dinucleotide)molybdenum biosynthetic process"/>
    <property type="evidence" value="ECO:0007669"/>
    <property type="project" value="TreeGrafter"/>
</dbReference>
<comment type="catalytic activity">
    <reaction evidence="8">
        <text>Mo-molybdopterin + GTP + H(+) = Mo-molybdopterin guanine dinucleotide + diphosphate</text>
        <dbReference type="Rhea" id="RHEA:34243"/>
        <dbReference type="ChEBI" id="CHEBI:15378"/>
        <dbReference type="ChEBI" id="CHEBI:33019"/>
        <dbReference type="ChEBI" id="CHEBI:37565"/>
        <dbReference type="ChEBI" id="CHEBI:71302"/>
        <dbReference type="ChEBI" id="CHEBI:71310"/>
        <dbReference type="EC" id="2.7.7.77"/>
    </reaction>
</comment>
<evidence type="ECO:0000256" key="8">
    <source>
        <dbReference type="HAMAP-Rule" id="MF_00316"/>
    </source>
</evidence>
<dbReference type="HAMAP" id="MF_00316">
    <property type="entry name" value="MobA"/>
    <property type="match status" value="1"/>
</dbReference>